<protein>
    <submittedName>
        <fullName evidence="1">Uncharacterized protein</fullName>
    </submittedName>
</protein>
<comment type="caution">
    <text evidence="1">The sequence shown here is derived from an EMBL/GenBank/DDBJ whole genome shotgun (WGS) entry which is preliminary data.</text>
</comment>
<dbReference type="EMBL" id="CABO01000059">
    <property type="protein sequence ID" value="CBI03365.1"/>
    <property type="molecule type" value="Genomic_DNA"/>
</dbReference>
<reference evidence="1" key="1">
    <citation type="submission" date="2009-10" db="EMBL/GenBank/DDBJ databases">
        <title>Diversity of trophic interactions inside an arsenic-rich microbial ecosystem.</title>
        <authorList>
            <person name="Bertin P.N."/>
            <person name="Heinrich-Salmeron A."/>
            <person name="Pelletier E."/>
            <person name="Goulhen-Chollet F."/>
            <person name="Arsene-Ploetze F."/>
            <person name="Gallien S."/>
            <person name="Calteau A."/>
            <person name="Vallenet D."/>
            <person name="Casiot C."/>
            <person name="Chane-Woon-Ming B."/>
            <person name="Giloteaux L."/>
            <person name="Barakat M."/>
            <person name="Bonnefoy V."/>
            <person name="Bruneel O."/>
            <person name="Chandler M."/>
            <person name="Cleiss J."/>
            <person name="Duran R."/>
            <person name="Elbaz-Poulichet F."/>
            <person name="Fonknechten N."/>
            <person name="Lauga B."/>
            <person name="Mornico D."/>
            <person name="Ortet P."/>
            <person name="Schaeffer C."/>
            <person name="Siguier P."/>
            <person name="Alexander Thil Smith A."/>
            <person name="Van Dorsselaer A."/>
            <person name="Weissenbach J."/>
            <person name="Medigue C."/>
            <person name="Le Paslier D."/>
        </authorList>
    </citation>
    <scope>NUCLEOTIDE SEQUENCE</scope>
</reference>
<organism evidence="1">
    <name type="scientific">mine drainage metagenome</name>
    <dbReference type="NCBI Taxonomy" id="410659"/>
    <lineage>
        <taxon>unclassified sequences</taxon>
        <taxon>metagenomes</taxon>
        <taxon>ecological metagenomes</taxon>
    </lineage>
</organism>
<evidence type="ECO:0000313" key="1">
    <source>
        <dbReference type="EMBL" id="CBI03365.1"/>
    </source>
</evidence>
<dbReference type="AlphaFoldDB" id="E6Q839"/>
<sequence>MKYLALKNRLRVAVIAAIAAFFVLPALAANPPATNYLERAMPHLVAAMEKNFAPLRGKRTEATQFYDAYGVRVLALPHGTIGHTFAAPGQREYWSVHFVWYFPPTTSIFRASHLAAKDLSPALKGFTLVGALNKRTGATIWRWTASNGRRVVAAPFVEAASGSQPASVGVGISVRHYITSHHRIALYARGMTPAQRTAFLGAFAREVAVGLKSAPTNFASIRGRPIPDDRGNGFGAAFNGKYATSFHLAQPYSSCAINAALYHPNQNNDDSKWMLGCSSPTLFGKSLTYDAVRASITKDLPANYVQRMNDQTRLATVMSTHRTRWDSPDASISVVLQETADDVYAGGLDYALTVFHFIPNQ</sequence>
<gene>
    <name evidence="1" type="ORF">CARN4_1529</name>
</gene>
<proteinExistence type="predicted"/>
<name>E6Q839_9ZZZZ</name>
<accession>E6Q839</accession>